<dbReference type="InParanoid" id="A0A084QTL4"/>
<protein>
    <recommendedName>
        <fullName evidence="5">FAD-binding PCMH-type domain-containing protein</fullName>
    </recommendedName>
</protein>
<evidence type="ECO:0000256" key="1">
    <source>
        <dbReference type="ARBA" id="ARBA00005466"/>
    </source>
</evidence>
<dbReference type="SUPFAM" id="SSF56176">
    <property type="entry name" value="FAD-binding/transporter-associated domain-like"/>
    <property type="match status" value="1"/>
</dbReference>
<dbReference type="AlphaFoldDB" id="A0A084QTL4"/>
<dbReference type="InterPro" id="IPR016169">
    <property type="entry name" value="FAD-bd_PCMH_sub2"/>
</dbReference>
<dbReference type="PANTHER" id="PTHR42973:SF7">
    <property type="entry name" value="FAD-BINDING PCMH-TYPE DOMAIN-CONTAINING PROTEIN"/>
    <property type="match status" value="1"/>
</dbReference>
<evidence type="ECO:0000256" key="3">
    <source>
        <dbReference type="ARBA" id="ARBA00022827"/>
    </source>
</evidence>
<organism evidence="6 7">
    <name type="scientific">Stachybotrys chlorohalonatus (strain IBT 40285)</name>
    <dbReference type="NCBI Taxonomy" id="1283841"/>
    <lineage>
        <taxon>Eukaryota</taxon>
        <taxon>Fungi</taxon>
        <taxon>Dikarya</taxon>
        <taxon>Ascomycota</taxon>
        <taxon>Pezizomycotina</taxon>
        <taxon>Sordariomycetes</taxon>
        <taxon>Hypocreomycetidae</taxon>
        <taxon>Hypocreales</taxon>
        <taxon>Stachybotryaceae</taxon>
        <taxon>Stachybotrys</taxon>
    </lineage>
</organism>
<dbReference type="Gene3D" id="3.40.462.20">
    <property type="match status" value="1"/>
</dbReference>
<evidence type="ECO:0000313" key="7">
    <source>
        <dbReference type="Proteomes" id="UP000028524"/>
    </source>
</evidence>
<dbReference type="EMBL" id="KL660210">
    <property type="protein sequence ID" value="KFA67299.1"/>
    <property type="molecule type" value="Genomic_DNA"/>
</dbReference>
<dbReference type="InterPro" id="IPR050416">
    <property type="entry name" value="FAD-linked_Oxidoreductase"/>
</dbReference>
<dbReference type="Pfam" id="PF01565">
    <property type="entry name" value="FAD_binding_4"/>
    <property type="match status" value="1"/>
</dbReference>
<sequence length="490" mass="54246">MGNNPAFQQLNGRPEAGQQRLETFLKDQKDIAYSLLSSADFAKLTSLGFTNNSDTPVAVLRPQDAKQVSRLIIYFVANKVPFTVRSGGNNLFGKSQVKNTVCIDLRSISFCEVDHEAQTTRIGGGILFEHLIDVLQSKGLSTVTGMVPPIGYVGWAAYGGYGSFAWLHGLGYEAIIGVKVVDWRGRILDAEFDLLKGIRRAGGSFGVIDELTIKVHWLGTVLSGYIIFDESDTKATVKNICHETQRQFLRPRSESLDMAPLFIVTPMSKAPFVHVIWLHEDQELGRKEIGQITKLGPFVYKTTRKTTHAGATDDFKHNFDQPGMKGNVDTMIIYSLTDEVINVIANYINIMPDELGAGFAIHSTRGAPREVAEASSFAATRVHFMLEFLGGATSEEKLEITDNWLKSFMSAMRSTDHANILPSTYVNLTPPGQNTLKKVYGQNYDFIMELRKKYDPYSVFGASPPFVTLASEGDLRSSKGPRQVSESIHL</sequence>
<evidence type="ECO:0000259" key="5">
    <source>
        <dbReference type="PROSITE" id="PS51387"/>
    </source>
</evidence>
<keyword evidence="2" id="KW-0285">Flavoprotein</keyword>
<reference evidence="6 7" key="1">
    <citation type="journal article" date="2014" name="BMC Genomics">
        <title>Comparative genome sequencing reveals chemotype-specific gene clusters in the toxigenic black mold Stachybotrys.</title>
        <authorList>
            <person name="Semeiks J."/>
            <person name="Borek D."/>
            <person name="Otwinowski Z."/>
            <person name="Grishin N.V."/>
        </authorList>
    </citation>
    <scope>NUCLEOTIDE SEQUENCE [LARGE SCALE GENOMIC DNA]</scope>
    <source>
        <strain evidence="6 7">IBT 40285</strain>
    </source>
</reference>
<gene>
    <name evidence="6" type="ORF">S40285_03664</name>
</gene>
<dbReference type="PANTHER" id="PTHR42973">
    <property type="entry name" value="BINDING OXIDOREDUCTASE, PUTATIVE (AFU_ORTHOLOGUE AFUA_1G17690)-RELATED"/>
    <property type="match status" value="1"/>
</dbReference>
<keyword evidence="3" id="KW-0274">FAD</keyword>
<dbReference type="InterPro" id="IPR006094">
    <property type="entry name" value="Oxid_FAD_bind_N"/>
</dbReference>
<keyword evidence="4" id="KW-0560">Oxidoreductase</keyword>
<comment type="similarity">
    <text evidence="1">Belongs to the oxygen-dependent FAD-linked oxidoreductase family.</text>
</comment>
<evidence type="ECO:0000256" key="2">
    <source>
        <dbReference type="ARBA" id="ARBA00022630"/>
    </source>
</evidence>
<keyword evidence="7" id="KW-1185">Reference proteome</keyword>
<dbReference type="Gene3D" id="3.30.465.10">
    <property type="match status" value="1"/>
</dbReference>
<name>A0A084QTL4_STAC4</name>
<dbReference type="GO" id="GO:0071949">
    <property type="term" value="F:FAD binding"/>
    <property type="evidence" value="ECO:0007669"/>
    <property type="project" value="InterPro"/>
</dbReference>
<dbReference type="InterPro" id="IPR036318">
    <property type="entry name" value="FAD-bd_PCMH-like_sf"/>
</dbReference>
<dbReference type="OMA" id="SISFCEV"/>
<proteinExistence type="inferred from homology"/>
<evidence type="ECO:0000256" key="4">
    <source>
        <dbReference type="ARBA" id="ARBA00023002"/>
    </source>
</evidence>
<dbReference type="InterPro" id="IPR016166">
    <property type="entry name" value="FAD-bd_PCMH"/>
</dbReference>
<dbReference type="Gene3D" id="3.30.43.10">
    <property type="entry name" value="Uridine Diphospho-n-acetylenolpyruvylglucosamine Reductase, domain 2"/>
    <property type="match status" value="1"/>
</dbReference>
<dbReference type="Proteomes" id="UP000028524">
    <property type="component" value="Unassembled WGS sequence"/>
</dbReference>
<dbReference type="STRING" id="1283841.A0A084QTL4"/>
<accession>A0A084QTL4</accession>
<dbReference type="GO" id="GO:0016491">
    <property type="term" value="F:oxidoreductase activity"/>
    <property type="evidence" value="ECO:0007669"/>
    <property type="project" value="UniProtKB-KW"/>
</dbReference>
<evidence type="ECO:0000313" key="6">
    <source>
        <dbReference type="EMBL" id="KFA67299.1"/>
    </source>
</evidence>
<feature type="domain" description="FAD-binding PCMH-type" evidence="5">
    <location>
        <begin position="52"/>
        <end position="218"/>
    </location>
</feature>
<dbReference type="OrthoDB" id="407275at2759"/>
<dbReference type="InterPro" id="IPR016167">
    <property type="entry name" value="FAD-bd_PCMH_sub1"/>
</dbReference>
<dbReference type="HOGENOM" id="CLU_018354_10_0_1"/>
<dbReference type="PROSITE" id="PS51387">
    <property type="entry name" value="FAD_PCMH"/>
    <property type="match status" value="1"/>
</dbReference>